<dbReference type="AlphaFoldDB" id="A0A2N1PNR1"/>
<dbReference type="InterPro" id="IPR001789">
    <property type="entry name" value="Sig_transdc_resp-reg_receiver"/>
</dbReference>
<dbReference type="Gene3D" id="1.10.10.60">
    <property type="entry name" value="Homeodomain-like"/>
    <property type="match status" value="1"/>
</dbReference>
<sequence>MIDGEKKHPSFPIFIVDDEMNSLKAMEKILRSGGFDNLIPISNGIDLMVEIREKGADLVILDICMPILRGDEILVLLQDEFPVIPVMMVTALNDVDSAVDCLKKGACDYFVKPVEMGRFISRVRHLISQKELMRENRSLTASLLTSALVSPENFSDIIYCSDKIHKILKYIEAIACSSFPVLITGDTGVGKELIAQAIHKSSNRSGACVSINVAGIDDSLLSDTLFGHVPGAFTGAKNRRAGLVASAARGTLFLDEIGDMTQFSQVKLLRLIQEREYYPVGSDSPGKSEARIVTATCKSLEDLRVGGTFRKDLYYRLYTHHIHVPPLRDRREDIPLLINHFLRKAIALSGKEIKVVSDEVYDVLIKYDFPGNVRELESIILDAVTLSKCGKIVVDSIFEKVKSRSEDYSGVGRSGLKIEPPYCSDRKNSSEKNDYSGYGQSDSGINFFCCMDKLPTIKQAEECLVREALSRSSGILTDAARLLGISRQALGQRLKRWSRSI</sequence>
<dbReference type="PROSITE" id="PS00675">
    <property type="entry name" value="SIGMA54_INTERACT_1"/>
    <property type="match status" value="1"/>
</dbReference>
<evidence type="ECO:0000256" key="5">
    <source>
        <dbReference type="PROSITE-ProRule" id="PRU00169"/>
    </source>
</evidence>
<comment type="caution">
    <text evidence="8">The sequence shown here is derived from an EMBL/GenBank/DDBJ whole genome shotgun (WGS) entry which is preliminary data.</text>
</comment>
<keyword evidence="3" id="KW-0805">Transcription regulation</keyword>
<dbReference type="GO" id="GO:0000160">
    <property type="term" value="P:phosphorelay signal transduction system"/>
    <property type="evidence" value="ECO:0007669"/>
    <property type="project" value="InterPro"/>
</dbReference>
<keyword evidence="1" id="KW-0547">Nucleotide-binding</keyword>
<dbReference type="SMART" id="SM00382">
    <property type="entry name" value="AAA"/>
    <property type="match status" value="1"/>
</dbReference>
<dbReference type="InterPro" id="IPR011006">
    <property type="entry name" value="CheY-like_superfamily"/>
</dbReference>
<dbReference type="GO" id="GO:0005524">
    <property type="term" value="F:ATP binding"/>
    <property type="evidence" value="ECO:0007669"/>
    <property type="project" value="UniProtKB-KW"/>
</dbReference>
<gene>
    <name evidence="8" type="ORF">CVV64_11545</name>
</gene>
<evidence type="ECO:0000313" key="8">
    <source>
        <dbReference type="EMBL" id="PKK89959.1"/>
    </source>
</evidence>
<dbReference type="Pfam" id="PF25601">
    <property type="entry name" value="AAA_lid_14"/>
    <property type="match status" value="1"/>
</dbReference>
<dbReference type="GO" id="GO:0006355">
    <property type="term" value="P:regulation of DNA-templated transcription"/>
    <property type="evidence" value="ECO:0007669"/>
    <property type="project" value="InterPro"/>
</dbReference>
<evidence type="ECO:0000313" key="9">
    <source>
        <dbReference type="Proteomes" id="UP000233256"/>
    </source>
</evidence>
<keyword evidence="5" id="KW-0597">Phosphoprotein</keyword>
<dbReference type="SMART" id="SM00448">
    <property type="entry name" value="REC"/>
    <property type="match status" value="1"/>
</dbReference>
<dbReference type="CDD" id="cd00156">
    <property type="entry name" value="REC"/>
    <property type="match status" value="1"/>
</dbReference>
<dbReference type="Pfam" id="PF02954">
    <property type="entry name" value="HTH_8"/>
    <property type="match status" value="1"/>
</dbReference>
<accession>A0A2N1PNR1</accession>
<dbReference type="InterPro" id="IPR009057">
    <property type="entry name" value="Homeodomain-like_sf"/>
</dbReference>
<dbReference type="InterPro" id="IPR003593">
    <property type="entry name" value="AAA+_ATPase"/>
</dbReference>
<dbReference type="PANTHER" id="PTHR32071">
    <property type="entry name" value="TRANSCRIPTIONAL REGULATORY PROTEIN"/>
    <property type="match status" value="1"/>
</dbReference>
<feature type="modified residue" description="4-aspartylphosphate" evidence="5">
    <location>
        <position position="62"/>
    </location>
</feature>
<dbReference type="InterPro" id="IPR027417">
    <property type="entry name" value="P-loop_NTPase"/>
</dbReference>
<dbReference type="SUPFAM" id="SSF52540">
    <property type="entry name" value="P-loop containing nucleoside triphosphate hydrolases"/>
    <property type="match status" value="1"/>
</dbReference>
<dbReference type="Gene3D" id="3.40.50.300">
    <property type="entry name" value="P-loop containing nucleotide triphosphate hydrolases"/>
    <property type="match status" value="1"/>
</dbReference>
<proteinExistence type="predicted"/>
<dbReference type="GO" id="GO:0043565">
    <property type="term" value="F:sequence-specific DNA binding"/>
    <property type="evidence" value="ECO:0007669"/>
    <property type="project" value="InterPro"/>
</dbReference>
<evidence type="ECO:0000259" key="7">
    <source>
        <dbReference type="PROSITE" id="PS50110"/>
    </source>
</evidence>
<name>A0A2N1PNR1_9BACT</name>
<dbReference type="FunFam" id="3.40.50.300:FF:000006">
    <property type="entry name" value="DNA-binding transcriptional regulator NtrC"/>
    <property type="match status" value="1"/>
</dbReference>
<dbReference type="PROSITE" id="PS50110">
    <property type="entry name" value="RESPONSE_REGULATORY"/>
    <property type="match status" value="1"/>
</dbReference>
<dbReference type="Proteomes" id="UP000233256">
    <property type="component" value="Unassembled WGS sequence"/>
</dbReference>
<dbReference type="Gene3D" id="3.40.50.2300">
    <property type="match status" value="1"/>
</dbReference>
<dbReference type="PRINTS" id="PR01590">
    <property type="entry name" value="HTHFIS"/>
</dbReference>
<dbReference type="PANTHER" id="PTHR32071:SF13">
    <property type="entry name" value="RESPONSE REGULATOR HSFA"/>
    <property type="match status" value="1"/>
</dbReference>
<keyword evidence="2" id="KW-0067">ATP-binding</keyword>
<organism evidence="8 9">
    <name type="scientific">Candidatus Wallbacteria bacterium HGW-Wallbacteria-1</name>
    <dbReference type="NCBI Taxonomy" id="2013854"/>
    <lineage>
        <taxon>Bacteria</taxon>
        <taxon>Candidatus Walliibacteriota</taxon>
    </lineage>
</organism>
<dbReference type="EMBL" id="PGXC01000009">
    <property type="protein sequence ID" value="PKK89959.1"/>
    <property type="molecule type" value="Genomic_DNA"/>
</dbReference>
<dbReference type="Pfam" id="PF00158">
    <property type="entry name" value="Sigma54_activat"/>
    <property type="match status" value="1"/>
</dbReference>
<dbReference type="PROSITE" id="PS50045">
    <property type="entry name" value="SIGMA54_INTERACT_4"/>
    <property type="match status" value="1"/>
</dbReference>
<dbReference type="Gene3D" id="1.10.8.60">
    <property type="match status" value="1"/>
</dbReference>
<dbReference type="SUPFAM" id="SSF46689">
    <property type="entry name" value="Homeodomain-like"/>
    <property type="match status" value="1"/>
</dbReference>
<reference evidence="8 9" key="1">
    <citation type="journal article" date="2017" name="ISME J.">
        <title>Potential for microbial H2 and metal transformations associated with novel bacteria and archaea in deep terrestrial subsurface sediments.</title>
        <authorList>
            <person name="Hernsdorf A.W."/>
            <person name="Amano Y."/>
            <person name="Miyakawa K."/>
            <person name="Ise K."/>
            <person name="Suzuki Y."/>
            <person name="Anantharaman K."/>
            <person name="Probst A."/>
            <person name="Burstein D."/>
            <person name="Thomas B.C."/>
            <person name="Banfield J.F."/>
        </authorList>
    </citation>
    <scope>NUCLEOTIDE SEQUENCE [LARGE SCALE GENOMIC DNA]</scope>
    <source>
        <strain evidence="8">HGW-Wallbacteria-1</strain>
    </source>
</reference>
<dbReference type="InterPro" id="IPR002078">
    <property type="entry name" value="Sigma_54_int"/>
</dbReference>
<evidence type="ECO:0000256" key="2">
    <source>
        <dbReference type="ARBA" id="ARBA00022840"/>
    </source>
</evidence>
<feature type="domain" description="Sigma-54 factor interaction" evidence="6">
    <location>
        <begin position="157"/>
        <end position="385"/>
    </location>
</feature>
<dbReference type="InterPro" id="IPR058031">
    <property type="entry name" value="AAA_lid_NorR"/>
</dbReference>
<protein>
    <submittedName>
        <fullName evidence="8">Two-component system response regulator</fullName>
    </submittedName>
</protein>
<feature type="domain" description="Response regulatory" evidence="7">
    <location>
        <begin position="12"/>
        <end position="127"/>
    </location>
</feature>
<evidence type="ECO:0000259" key="6">
    <source>
        <dbReference type="PROSITE" id="PS50045"/>
    </source>
</evidence>
<dbReference type="SUPFAM" id="SSF52172">
    <property type="entry name" value="CheY-like"/>
    <property type="match status" value="1"/>
</dbReference>
<evidence type="ECO:0000256" key="1">
    <source>
        <dbReference type="ARBA" id="ARBA00022741"/>
    </source>
</evidence>
<dbReference type="InterPro" id="IPR025662">
    <property type="entry name" value="Sigma_54_int_dom_ATP-bd_1"/>
</dbReference>
<evidence type="ECO:0000256" key="4">
    <source>
        <dbReference type="ARBA" id="ARBA00023163"/>
    </source>
</evidence>
<dbReference type="Pfam" id="PF00072">
    <property type="entry name" value="Response_reg"/>
    <property type="match status" value="1"/>
</dbReference>
<evidence type="ECO:0000256" key="3">
    <source>
        <dbReference type="ARBA" id="ARBA00023015"/>
    </source>
</evidence>
<keyword evidence="4" id="KW-0804">Transcription</keyword>
<dbReference type="InterPro" id="IPR002197">
    <property type="entry name" value="HTH_Fis"/>
</dbReference>
<dbReference type="CDD" id="cd00009">
    <property type="entry name" value="AAA"/>
    <property type="match status" value="1"/>
</dbReference>